<dbReference type="Proteomes" id="UP000734854">
    <property type="component" value="Unassembled WGS sequence"/>
</dbReference>
<sequence>MAAAASSSDDPLTVLQILWRAFLLPFAVAPSLLLPLLLLTFLSTSLLFLSAYSISPSLLDLLSRLYPLLRSDQPPSPPFLDLRRALLADLRAIARVAAPSALLFFLVSLLLTLAALYALAITYSSPSGVSPSQLLRRIARRWYQTLITRLYVLLLTLGLALLTSLTVVSFALALDASAPATVEGSSTVAGAVVVAVALLYLYLSTRWWISLVVTAVEETWGIGALSWSVELFIGNKKRGTALTLLLKSVQLGILAALGMALAAASAGPPGPPPPPPEKQMQLWAAAAAATALWEIYSMAAYAVFYYECRKSHGLELDRIKYEALI</sequence>
<feature type="transmembrane region" description="Helical" evidence="1">
    <location>
        <begin position="17"/>
        <end position="39"/>
    </location>
</feature>
<dbReference type="AlphaFoldDB" id="A0A8J5HRS6"/>
<comment type="caution">
    <text evidence="2">The sequence shown here is derived from an EMBL/GenBank/DDBJ whole genome shotgun (WGS) entry which is preliminary data.</text>
</comment>
<gene>
    <name evidence="2" type="ORF">ZIOFF_012068</name>
</gene>
<dbReference type="PANTHER" id="PTHR33133">
    <property type="entry name" value="OS08G0107100 PROTEIN-RELATED"/>
    <property type="match status" value="1"/>
</dbReference>
<feature type="transmembrane region" description="Helical" evidence="1">
    <location>
        <begin position="244"/>
        <end position="263"/>
    </location>
</feature>
<dbReference type="EMBL" id="JACMSC010000003">
    <property type="protein sequence ID" value="KAG6529853.1"/>
    <property type="molecule type" value="Genomic_DNA"/>
</dbReference>
<feature type="transmembrane region" description="Helical" evidence="1">
    <location>
        <begin position="101"/>
        <end position="125"/>
    </location>
</feature>
<name>A0A8J5HRS6_ZINOF</name>
<proteinExistence type="predicted"/>
<evidence type="ECO:0000313" key="3">
    <source>
        <dbReference type="Proteomes" id="UP000734854"/>
    </source>
</evidence>
<reference evidence="2 3" key="1">
    <citation type="submission" date="2020-08" db="EMBL/GenBank/DDBJ databases">
        <title>Plant Genome Project.</title>
        <authorList>
            <person name="Zhang R.-G."/>
        </authorList>
    </citation>
    <scope>NUCLEOTIDE SEQUENCE [LARGE SCALE GENOMIC DNA]</scope>
    <source>
        <tissue evidence="2">Rhizome</tissue>
    </source>
</reference>
<evidence type="ECO:0000313" key="2">
    <source>
        <dbReference type="EMBL" id="KAG6529853.1"/>
    </source>
</evidence>
<protein>
    <submittedName>
        <fullName evidence="2">Uncharacterized protein</fullName>
    </submittedName>
</protein>
<dbReference type="PANTHER" id="PTHR33133:SF1">
    <property type="entry name" value="EXPRESSED PROTEIN-RELATED"/>
    <property type="match status" value="1"/>
</dbReference>
<keyword evidence="1" id="KW-1133">Transmembrane helix</keyword>
<feature type="transmembrane region" description="Helical" evidence="1">
    <location>
        <begin position="184"/>
        <end position="203"/>
    </location>
</feature>
<keyword evidence="3" id="KW-1185">Reference proteome</keyword>
<feature type="transmembrane region" description="Helical" evidence="1">
    <location>
        <begin position="283"/>
        <end position="306"/>
    </location>
</feature>
<feature type="transmembrane region" description="Helical" evidence="1">
    <location>
        <begin position="146"/>
        <end position="172"/>
    </location>
</feature>
<keyword evidence="1" id="KW-0472">Membrane</keyword>
<accession>A0A8J5HRS6</accession>
<organism evidence="2 3">
    <name type="scientific">Zingiber officinale</name>
    <name type="common">Ginger</name>
    <name type="synonym">Amomum zingiber</name>
    <dbReference type="NCBI Taxonomy" id="94328"/>
    <lineage>
        <taxon>Eukaryota</taxon>
        <taxon>Viridiplantae</taxon>
        <taxon>Streptophyta</taxon>
        <taxon>Embryophyta</taxon>
        <taxon>Tracheophyta</taxon>
        <taxon>Spermatophyta</taxon>
        <taxon>Magnoliopsida</taxon>
        <taxon>Liliopsida</taxon>
        <taxon>Zingiberales</taxon>
        <taxon>Zingiberaceae</taxon>
        <taxon>Zingiber</taxon>
    </lineage>
</organism>
<keyword evidence="1" id="KW-0812">Transmembrane</keyword>
<evidence type="ECO:0000256" key="1">
    <source>
        <dbReference type="SAM" id="Phobius"/>
    </source>
</evidence>